<protein>
    <submittedName>
        <fullName evidence="6">Putative helicase</fullName>
    </submittedName>
</protein>
<dbReference type="EMBL" id="JGZM01000004">
    <property type="protein sequence ID" value="KFI87797.1"/>
    <property type="molecule type" value="Genomic_DNA"/>
</dbReference>
<dbReference type="GO" id="GO:0003676">
    <property type="term" value="F:nucleic acid binding"/>
    <property type="evidence" value="ECO:0007669"/>
    <property type="project" value="InterPro"/>
</dbReference>
<dbReference type="SMART" id="SM00487">
    <property type="entry name" value="DEXDc"/>
    <property type="match status" value="1"/>
</dbReference>
<dbReference type="SMART" id="SM00490">
    <property type="entry name" value="HELICc"/>
    <property type="match status" value="1"/>
</dbReference>
<dbReference type="RefSeq" id="WP_051915908.1">
    <property type="nucleotide sequence ID" value="NZ_JDTM01000005.1"/>
</dbReference>
<dbReference type="Proteomes" id="UP000029040">
    <property type="component" value="Unassembled WGS sequence"/>
</dbReference>
<organism evidence="6 7">
    <name type="scientific">Bifidobacterium pullorum subsp. saeculare DSM 6531 = LMG 14934</name>
    <dbReference type="NCBI Taxonomy" id="1437611"/>
    <lineage>
        <taxon>Bacteria</taxon>
        <taxon>Bacillati</taxon>
        <taxon>Actinomycetota</taxon>
        <taxon>Actinomycetes</taxon>
        <taxon>Bifidobacteriales</taxon>
        <taxon>Bifidobacteriaceae</taxon>
        <taxon>Bifidobacterium</taxon>
    </lineage>
</organism>
<dbReference type="InterPro" id="IPR011545">
    <property type="entry name" value="DEAD/DEAH_box_helicase_dom"/>
</dbReference>
<dbReference type="GO" id="GO:0036297">
    <property type="term" value="P:interstrand cross-link repair"/>
    <property type="evidence" value="ECO:0007669"/>
    <property type="project" value="TreeGrafter"/>
</dbReference>
<gene>
    <name evidence="6" type="ORF">BSAE_0978</name>
</gene>
<dbReference type="Pfam" id="PF00270">
    <property type="entry name" value="DEAD"/>
    <property type="match status" value="1"/>
</dbReference>
<dbReference type="PROSITE" id="PS51192">
    <property type="entry name" value="HELICASE_ATP_BIND_1"/>
    <property type="match status" value="1"/>
</dbReference>
<dbReference type="PANTHER" id="PTHR47957">
    <property type="entry name" value="ATP-DEPENDENT HELICASE HRQ1"/>
    <property type="match status" value="1"/>
</dbReference>
<dbReference type="InterPro" id="IPR001650">
    <property type="entry name" value="Helicase_C-like"/>
</dbReference>
<evidence type="ECO:0000259" key="4">
    <source>
        <dbReference type="PROSITE" id="PS51192"/>
    </source>
</evidence>
<dbReference type="InterPro" id="IPR018973">
    <property type="entry name" value="MZB"/>
</dbReference>
<name>A0A087CWZ7_9BIFI</name>
<feature type="domain" description="Helicase C-terminal" evidence="5">
    <location>
        <begin position="958"/>
        <end position="1115"/>
    </location>
</feature>
<accession>A0A087CWZ7</accession>
<dbReference type="GO" id="GO:0006289">
    <property type="term" value="P:nucleotide-excision repair"/>
    <property type="evidence" value="ECO:0007669"/>
    <property type="project" value="TreeGrafter"/>
</dbReference>
<dbReference type="PROSITE" id="PS51194">
    <property type="entry name" value="HELICASE_CTER"/>
    <property type="match status" value="1"/>
</dbReference>
<reference evidence="6 7" key="1">
    <citation type="submission" date="2014-03" db="EMBL/GenBank/DDBJ databases">
        <title>Genomics of Bifidobacteria.</title>
        <authorList>
            <person name="Ventura M."/>
            <person name="Milani C."/>
            <person name="Lugli G.A."/>
        </authorList>
    </citation>
    <scope>NUCLEOTIDE SEQUENCE [LARGE SCALE GENOMIC DNA]</scope>
    <source>
        <strain evidence="6 7">LMG 14934</strain>
    </source>
</reference>
<dbReference type="GO" id="GO:0005524">
    <property type="term" value="F:ATP binding"/>
    <property type="evidence" value="ECO:0007669"/>
    <property type="project" value="UniProtKB-KW"/>
</dbReference>
<proteinExistence type="predicted"/>
<evidence type="ECO:0000256" key="2">
    <source>
        <dbReference type="ARBA" id="ARBA00022840"/>
    </source>
</evidence>
<sequence length="2169" mass="241719">MIPLVVARHIQAGLTDYVETTFPMTNKPFRGSVHALAQHAGALAQDPFVSVKLPFRTAGEQEEFPFGECLHPEYRPYAHQMRAFRRIAAGLPTLVATGTGSGKTECFLYPILDYCYRQRRLGNIGIKAVLVYPMNALAADQAKRLAELIYNSPDLRNNVTAGMYVGRSSQGQSGENRVMSEHNIITSHEVLLKTPPDILLTNYKMLDYLLVRPEDSQLWRNNGANTLKYFVVDELHTFDGAQGTDLACLLRRLTDRLHADPKQMCFVGTSATMGGEDTVRGVCEYAQQIFNSEFDKNSVIAEDRLQPEEFFSLEQADDTVPTPTQADELMRLEQGLDVDAYLMAAAKAWLADVPNTPVNSPATRLSLAGKLKKSRFLERLIELIGDKPRQIDQALLDELSIRNPRFNPLNAQQQKACVDALVSLVSYARTGTADHLRPFLNVQIQIWAKEWARVVAPVVPMDGTVNYSPAMELSKEELRHCMPVLNCRDCGGTAWIGIVGKDYRIDMGAADQFYNTFFAYRPDSDLVTLQPCATDFGPIRNNCGIVWYCNECMRGQTVAQFSETEPECPTCGTARIPMSVRPLELVSANRKHYQCPFCGSEQDIAMVGVRATTQISVILSELSGDTFNDDDKTIVFSDSVQDASYRASVFNARTWRFALRNSAMDYMRAESKDGSTLAEYLNDQTAYLRRRYSDEAEYIIRFIAPNMTWMREYESVLNGNPAGPGRQQLIDWIGRRLRLETLLEFGMRSRTGRTLEKAGCATLAFDQNKLEHVAQTVAIRCHNEIGLSEMSVERGDWLHVVVGFLDVLRTKGAFFDVTYDRFLQNDGNKYLLSNKSVKWMPGMYADGMPHFLSNKPPVRKGVFDTVDSTAYQMLADRYISDQAFDGDVRHDMLNIILTECVNAGFITQQSYTSGMVGRTVYGLNESGCSVSGDVLQFACDTCGRSYSYAAQNRDAWVEARCSTRRCPGRLITGTVETDALELHYYGEMYRAEPGERIHAAEHTGLLDGDTRAKLEQQFKRSNRHPGDVNVLACTPTLEMGIDIGDLSTVILSSIPPAKAQYIQRAGRAGRRDGNSLVLAVANSKEHDLYFYQRPEDMLAGEVTPPHIFLEATAVLERQLTAYALDHWVHDMLGAGVDSRTVVPRTLKECLVNVNNHNAGGFPNNFLTYAEQHSGKLLDGFAQLFTFSDEVRTQLDDFARGTEDSSNLARRIYDVFEKTNDTLTALEEQRTGVEQLLEELKSKPTDSSFEEQQRDCQDELRSLKRIINKINRTNTFSYLSDEGILPNYAFPETGVTLHTILKTDKENGESDGEETSTSMKSKRREASVQDYVRPAASAITELAPGNTFFAGGRKYKINRVLCAKGSLDGETVTWRLCPNCSHAEPASQTEHLASCPSCGSPQWADVGQKRAMLRINTVISEETYSESLVDDSSDSRPHTRFVKDAFVDVNAVDVACAWRTTGATTFGFEYVPQGTIREINFGQVSNEGEQVMVANNSQIRKGFRICLKCGALMGENKQIKHSYSCPERRTGMEDSQSQTCLFLYREIQSEVLRLLVPGIDTGNLEDGGAESFTAAVMLGMKRQFGNVDHLNVTLSNEPINDGSGLRKTYLVIYDTVPGGTGYLKQLGSGKAMMFEVFNKARETMETCECVKDDADGCYRCLYAYRQSHDLGKISRRRALGIVNQILEPGNKTVRIDTVSQIKVNKLFDSTLEQQFIEALRRMVAHPLSETDAGRGMRAIVKDVFVNAKPGNTVTVNGSSWEVEPQVTLGPADGVATYCKPDFLLRLAHASAEESKSDSRNTVAVFTDGLRYHARIQKDDTLKREALRRAGYRVWTLTYDDVIGYVQGKTSKELADPALNVNKLPEPKAYRSAVNKNGFSSFDPGEVSAMAALNYYLAEPDAEEMFKQQALGFGFAMNRRKTLNDADAEHGLAQVEQALCATTSAYMNPSRLALGDGKLLNSYQALCFGADMSTIEPHVGLVFDDSEINHVPDDHGDAEDPMAGWDDDDRDEFKRQWAGFWHLNNILQFSPYYICAALSGLESDEAYEPLRLNAESSRAPQSGDDPAWKPILSDPSYSYLPEETKAGIMRCMAEHVPVCAELGYELLGDQDEIVAQADVAWPEHGIVLFPSMETAGDENVAEFKRCGWTIITELTDNLATVFAAAEHGKES</sequence>
<dbReference type="Pfam" id="PF00271">
    <property type="entry name" value="Helicase_C"/>
    <property type="match status" value="1"/>
</dbReference>
<dbReference type="Pfam" id="PF09369">
    <property type="entry name" value="MZB"/>
    <property type="match status" value="1"/>
</dbReference>
<evidence type="ECO:0000256" key="1">
    <source>
        <dbReference type="ARBA" id="ARBA00022741"/>
    </source>
</evidence>
<evidence type="ECO:0000313" key="7">
    <source>
        <dbReference type="Proteomes" id="UP000029040"/>
    </source>
</evidence>
<dbReference type="Gene3D" id="3.40.50.300">
    <property type="entry name" value="P-loop containing nucleotide triphosphate hydrolases"/>
    <property type="match status" value="2"/>
</dbReference>
<keyword evidence="6" id="KW-0378">Hydrolase</keyword>
<keyword evidence="1" id="KW-0547">Nucleotide-binding</keyword>
<dbReference type="GO" id="GO:0043138">
    <property type="term" value="F:3'-5' DNA helicase activity"/>
    <property type="evidence" value="ECO:0007669"/>
    <property type="project" value="TreeGrafter"/>
</dbReference>
<evidence type="ECO:0000313" key="6">
    <source>
        <dbReference type="EMBL" id="KFI87797.1"/>
    </source>
</evidence>
<feature type="domain" description="Helicase ATP-binding" evidence="4">
    <location>
        <begin position="84"/>
        <end position="277"/>
    </location>
</feature>
<evidence type="ECO:0000256" key="3">
    <source>
        <dbReference type="SAM" id="MobiDB-lite"/>
    </source>
</evidence>
<dbReference type="InterPro" id="IPR014001">
    <property type="entry name" value="Helicase_ATP-bd"/>
</dbReference>
<dbReference type="InterPro" id="IPR027417">
    <property type="entry name" value="P-loop_NTPase"/>
</dbReference>
<dbReference type="PANTHER" id="PTHR47957:SF3">
    <property type="entry name" value="ATP-DEPENDENT HELICASE HRQ1"/>
    <property type="match status" value="1"/>
</dbReference>
<keyword evidence="2" id="KW-0067">ATP-binding</keyword>
<feature type="region of interest" description="Disordered" evidence="3">
    <location>
        <begin position="1302"/>
        <end position="1326"/>
    </location>
</feature>
<evidence type="ECO:0000259" key="5">
    <source>
        <dbReference type="PROSITE" id="PS51194"/>
    </source>
</evidence>
<keyword evidence="6" id="KW-0347">Helicase</keyword>
<dbReference type="SUPFAM" id="SSF52540">
    <property type="entry name" value="P-loop containing nucleoside triphosphate hydrolases"/>
    <property type="match status" value="2"/>
</dbReference>
<comment type="caution">
    <text evidence="6">The sequence shown here is derived from an EMBL/GenBank/DDBJ whole genome shotgun (WGS) entry which is preliminary data.</text>
</comment>